<dbReference type="SUPFAM" id="SSF49777">
    <property type="entry name" value="PEBP-like"/>
    <property type="match status" value="1"/>
</dbReference>
<gene>
    <name evidence="2" type="ORF">EV356DRAFT_500214</name>
</gene>
<organism evidence="2 3">
    <name type="scientific">Viridothelium virens</name>
    <name type="common">Speckled blister lichen</name>
    <name type="synonym">Trypethelium virens</name>
    <dbReference type="NCBI Taxonomy" id="1048519"/>
    <lineage>
        <taxon>Eukaryota</taxon>
        <taxon>Fungi</taxon>
        <taxon>Dikarya</taxon>
        <taxon>Ascomycota</taxon>
        <taxon>Pezizomycotina</taxon>
        <taxon>Dothideomycetes</taxon>
        <taxon>Dothideomycetes incertae sedis</taxon>
        <taxon>Trypetheliales</taxon>
        <taxon>Trypetheliaceae</taxon>
        <taxon>Viridothelium</taxon>
    </lineage>
</organism>
<dbReference type="OrthoDB" id="2506647at2759"/>
<dbReference type="GO" id="GO:0005543">
    <property type="term" value="F:phospholipid binding"/>
    <property type="evidence" value="ECO:0007669"/>
    <property type="project" value="TreeGrafter"/>
</dbReference>
<dbReference type="Proteomes" id="UP000800092">
    <property type="component" value="Unassembled WGS sequence"/>
</dbReference>
<dbReference type="PANTHER" id="PTHR11362">
    <property type="entry name" value="PHOSPHATIDYLETHANOLAMINE-BINDING PROTEIN"/>
    <property type="match status" value="1"/>
</dbReference>
<evidence type="ECO:0000256" key="1">
    <source>
        <dbReference type="SAM" id="MobiDB-lite"/>
    </source>
</evidence>
<accession>A0A6A6HC79</accession>
<reference evidence="2" key="1">
    <citation type="journal article" date="2020" name="Stud. Mycol.">
        <title>101 Dothideomycetes genomes: a test case for predicting lifestyles and emergence of pathogens.</title>
        <authorList>
            <person name="Haridas S."/>
            <person name="Albert R."/>
            <person name="Binder M."/>
            <person name="Bloem J."/>
            <person name="Labutti K."/>
            <person name="Salamov A."/>
            <person name="Andreopoulos B."/>
            <person name="Baker S."/>
            <person name="Barry K."/>
            <person name="Bills G."/>
            <person name="Bluhm B."/>
            <person name="Cannon C."/>
            <person name="Castanera R."/>
            <person name="Culley D."/>
            <person name="Daum C."/>
            <person name="Ezra D."/>
            <person name="Gonzalez J."/>
            <person name="Henrissat B."/>
            <person name="Kuo A."/>
            <person name="Liang C."/>
            <person name="Lipzen A."/>
            <person name="Lutzoni F."/>
            <person name="Magnuson J."/>
            <person name="Mondo S."/>
            <person name="Nolan M."/>
            <person name="Ohm R."/>
            <person name="Pangilinan J."/>
            <person name="Park H.-J."/>
            <person name="Ramirez L."/>
            <person name="Alfaro M."/>
            <person name="Sun H."/>
            <person name="Tritt A."/>
            <person name="Yoshinaga Y."/>
            <person name="Zwiers L.-H."/>
            <person name="Turgeon B."/>
            <person name="Goodwin S."/>
            <person name="Spatafora J."/>
            <person name="Crous P."/>
            <person name="Grigoriev I."/>
        </authorList>
    </citation>
    <scope>NUCLEOTIDE SEQUENCE</scope>
    <source>
        <strain evidence="2">Tuck. ex Michener</strain>
    </source>
</reference>
<dbReference type="Gene3D" id="3.90.280.10">
    <property type="entry name" value="PEBP-like"/>
    <property type="match status" value="1"/>
</dbReference>
<dbReference type="PANTHER" id="PTHR11362:SF141">
    <property type="entry name" value="PHOSPHATIDYLETHANOLAMINE-BINDING PROTEIN"/>
    <property type="match status" value="1"/>
</dbReference>
<dbReference type="GO" id="GO:0046578">
    <property type="term" value="P:regulation of Ras protein signal transduction"/>
    <property type="evidence" value="ECO:0007669"/>
    <property type="project" value="TreeGrafter"/>
</dbReference>
<protein>
    <submittedName>
        <fullName evidence="2">PEBP-like protein</fullName>
    </submittedName>
</protein>
<dbReference type="InterPro" id="IPR035810">
    <property type="entry name" value="PEBP_euk"/>
</dbReference>
<dbReference type="EMBL" id="ML991790">
    <property type="protein sequence ID" value="KAF2235657.1"/>
    <property type="molecule type" value="Genomic_DNA"/>
</dbReference>
<dbReference type="GO" id="GO:0030162">
    <property type="term" value="P:regulation of proteolysis"/>
    <property type="evidence" value="ECO:0007669"/>
    <property type="project" value="TreeGrafter"/>
</dbReference>
<evidence type="ECO:0000313" key="2">
    <source>
        <dbReference type="EMBL" id="KAF2235657.1"/>
    </source>
</evidence>
<dbReference type="InterPro" id="IPR008914">
    <property type="entry name" value="PEBP"/>
</dbReference>
<sequence>MVRALCPLPSLVSLISHPANLYPAVPKLQPQIGLESLPAGTTSSSLFTIIMIDPDAPTPQDTSESQIIHWLQPSAKASTSSSSTSLTPITFTATAAAQAAYIPPAPPQNSSAHRYIQYLFSQPSGFTVPAEFTGFGGNNRTNFDIASFVQASGLKGPLAANYVRVAQPGAPGAASSSSFGGSASGNGSSSQGNSTGKPQPFTGGAAGGMSVSGWGLAALLGGLFVAYGF</sequence>
<keyword evidence="3" id="KW-1185">Reference proteome</keyword>
<dbReference type="Pfam" id="PF01161">
    <property type="entry name" value="PBP"/>
    <property type="match status" value="1"/>
</dbReference>
<feature type="compositionally biased region" description="Low complexity" evidence="1">
    <location>
        <begin position="174"/>
        <end position="194"/>
    </location>
</feature>
<dbReference type="InterPro" id="IPR036610">
    <property type="entry name" value="PEBP-like_sf"/>
</dbReference>
<dbReference type="CDD" id="cd00866">
    <property type="entry name" value="PEBP_euk"/>
    <property type="match status" value="1"/>
</dbReference>
<proteinExistence type="predicted"/>
<dbReference type="GO" id="GO:0030414">
    <property type="term" value="F:peptidase inhibitor activity"/>
    <property type="evidence" value="ECO:0007669"/>
    <property type="project" value="TreeGrafter"/>
</dbReference>
<evidence type="ECO:0000313" key="3">
    <source>
        <dbReference type="Proteomes" id="UP000800092"/>
    </source>
</evidence>
<name>A0A6A6HC79_VIRVR</name>
<feature type="region of interest" description="Disordered" evidence="1">
    <location>
        <begin position="174"/>
        <end position="201"/>
    </location>
</feature>
<dbReference type="AlphaFoldDB" id="A0A6A6HC79"/>